<dbReference type="Pfam" id="PF00682">
    <property type="entry name" value="HMGL-like"/>
    <property type="match status" value="1"/>
</dbReference>
<evidence type="ECO:0000256" key="1">
    <source>
        <dbReference type="ARBA" id="ARBA00006154"/>
    </source>
</evidence>
<feature type="region of interest" description="Disordered" evidence="4">
    <location>
        <begin position="413"/>
        <end position="468"/>
    </location>
</feature>
<dbReference type="SUPFAM" id="SSF51569">
    <property type="entry name" value="Aldolase"/>
    <property type="match status" value="1"/>
</dbReference>
<reference evidence="6 7" key="1">
    <citation type="journal article" date="2006" name="Science">
        <title>Genome of rice cluster I archaea -- the key methane producers in the rice rhizosphere.</title>
        <authorList>
            <person name="Erkel C."/>
            <person name="Kube M."/>
            <person name="Reinhardt R."/>
            <person name="Liesack W."/>
        </authorList>
    </citation>
    <scope>NUCLEOTIDE SEQUENCE [LARGE SCALE GENOMIC DNA]</scope>
    <source>
        <strain evidence="7">DSM 22066 / NBRC 105507 / MRE50</strain>
    </source>
</reference>
<dbReference type="STRING" id="351160.RCIX1793"/>
<dbReference type="GO" id="GO:0004410">
    <property type="term" value="F:homocitrate synthase activity"/>
    <property type="evidence" value="ECO:0007669"/>
    <property type="project" value="UniProtKB-EC"/>
</dbReference>
<dbReference type="PROSITE" id="PS50991">
    <property type="entry name" value="PYR_CT"/>
    <property type="match status" value="1"/>
</dbReference>
<dbReference type="PANTHER" id="PTHR42880">
    <property type="entry name" value="HOMOCITRATE SYNTHASE"/>
    <property type="match status" value="1"/>
</dbReference>
<dbReference type="EC" id="2.3.3.13" evidence="6"/>
<evidence type="ECO:0000256" key="3">
    <source>
        <dbReference type="ARBA" id="ARBA00048363"/>
    </source>
</evidence>
<dbReference type="PANTHER" id="PTHR42880:SF1">
    <property type="entry name" value="ISOPROPYLMALATE_HOMOCITRATE_CITRAMALATE SYNTHASE FAMILY PROTEIN"/>
    <property type="match status" value="1"/>
</dbReference>
<comment type="similarity">
    <text evidence="1">Belongs to the alpha-IPM synthase/homocitrate synthase family.</text>
</comment>
<organism evidence="6 7">
    <name type="scientific">Methanocella arvoryzae (strain DSM 22066 / NBRC 105507 / MRE50)</name>
    <dbReference type="NCBI Taxonomy" id="351160"/>
    <lineage>
        <taxon>Archaea</taxon>
        <taxon>Methanobacteriati</taxon>
        <taxon>Methanobacteriota</taxon>
        <taxon>Stenosarchaea group</taxon>
        <taxon>Methanomicrobia</taxon>
        <taxon>Methanocellales</taxon>
        <taxon>Methanocellaceae</taxon>
        <taxon>Methanocella</taxon>
    </lineage>
</organism>
<keyword evidence="6" id="KW-0012">Acyltransferase</keyword>
<dbReference type="KEGG" id="rci:RCIX1793"/>
<dbReference type="GO" id="GO:0019752">
    <property type="term" value="P:carboxylic acid metabolic process"/>
    <property type="evidence" value="ECO:0007669"/>
    <property type="project" value="InterPro"/>
</dbReference>
<dbReference type="RefSeq" id="WP_012035575.1">
    <property type="nucleotide sequence ID" value="NC_009464.1"/>
</dbReference>
<keyword evidence="2 6" id="KW-0808">Transferase</keyword>
<comment type="catalytic activity">
    <reaction evidence="3">
        <text>acetyl-CoA + 2-oxoglutarate + H2O = (2R)-homocitrate + CoA + H(+)</text>
        <dbReference type="Rhea" id="RHEA:12929"/>
        <dbReference type="ChEBI" id="CHEBI:15377"/>
        <dbReference type="ChEBI" id="CHEBI:15378"/>
        <dbReference type="ChEBI" id="CHEBI:16810"/>
        <dbReference type="ChEBI" id="CHEBI:57287"/>
        <dbReference type="ChEBI" id="CHEBI:57288"/>
        <dbReference type="ChEBI" id="CHEBI:58884"/>
        <dbReference type="EC" id="2.3.3.14"/>
    </reaction>
    <physiologicalReaction direction="left-to-right" evidence="3">
        <dbReference type="Rhea" id="RHEA:12930"/>
    </physiologicalReaction>
</comment>
<keyword evidence="7" id="KW-1185">Reference proteome</keyword>
<feature type="domain" description="Pyruvate carboxyltransferase" evidence="5">
    <location>
        <begin position="19"/>
        <end position="279"/>
    </location>
</feature>
<gene>
    <name evidence="6" type="primary">leuA-3</name>
    <name evidence="6" type="ORF">RCIX1793</name>
</gene>
<dbReference type="PROSITE" id="PS00816">
    <property type="entry name" value="AIPM_HOMOCIT_SYNTH_2"/>
    <property type="match status" value="1"/>
</dbReference>
<proteinExistence type="inferred from homology"/>
<evidence type="ECO:0000313" key="7">
    <source>
        <dbReference type="Proteomes" id="UP000000663"/>
    </source>
</evidence>
<dbReference type="Pfam" id="PF22617">
    <property type="entry name" value="HCS_D2"/>
    <property type="match status" value="1"/>
</dbReference>
<dbReference type="GeneID" id="5144132"/>
<dbReference type="InterPro" id="IPR000891">
    <property type="entry name" value="PYR_CT"/>
</dbReference>
<accession>Q0W3Q1</accession>
<feature type="compositionally biased region" description="Basic residues" evidence="4">
    <location>
        <begin position="458"/>
        <end position="468"/>
    </location>
</feature>
<dbReference type="Gene3D" id="1.10.238.260">
    <property type="match status" value="1"/>
</dbReference>
<sequence length="468" mass="53035">MMRTYEDMPKIRLPHSAEIKISDTTIRDGCQMPGVVMKKSHKLQIFEYLHEMGVEKLETFVYNDRDKDACKSMMDYGYEFPEVTGWARANPADIDEVLKVDGIRETGILMSVSDSHIFDKMGLKSYAEAEQKYLKALQYAIDHGLKTRCHIEDTSRANYEFVYPFVQKLIEIDPDTIIRICDTLGYGIPFPGYEEPYGIPTVVKNLKEMGVKHIEMHVHDDFGLGIGNTLAGLWYGADWASLTFLGIGERAGNTELEKIMAFLITRVEGFEKYNLQKATEFAEYMEQEIGLRVPRNKAIVGKNIFSHESGIHTAGIIKNPFTYEPFPPELVGGKRNLMIGDTSGTDVIRLKVEEALSELLGIKAQVNKHDPRIKCIHKDIQKMYDAEDRRSSVSDEELHDFVRKYFVFQVDGEDEREEHEAPAPVTRKKAVTAPRIPAELMPAVSPASINLGQGPKFKVSKKTSGKKK</sequence>
<evidence type="ECO:0000313" key="6">
    <source>
        <dbReference type="EMBL" id="CAJ36992.1"/>
    </source>
</evidence>
<name>Q0W3Q1_METAR</name>
<dbReference type="Gene3D" id="3.20.20.70">
    <property type="entry name" value="Aldolase class I"/>
    <property type="match status" value="1"/>
</dbReference>
<dbReference type="OrthoDB" id="6555at2157"/>
<evidence type="ECO:0000256" key="2">
    <source>
        <dbReference type="ARBA" id="ARBA00022679"/>
    </source>
</evidence>
<evidence type="ECO:0000256" key="4">
    <source>
        <dbReference type="SAM" id="MobiDB-lite"/>
    </source>
</evidence>
<dbReference type="AlphaFoldDB" id="Q0W3Q1"/>
<protein>
    <submittedName>
        <fullName evidence="6">2-isopropylmalate synthase</fullName>
        <ecNumber evidence="6">2.3.3.13</ecNumber>
    </submittedName>
</protein>
<dbReference type="InterPro" id="IPR013785">
    <property type="entry name" value="Aldolase_TIM"/>
</dbReference>
<dbReference type="InterPro" id="IPR054691">
    <property type="entry name" value="LeuA/HCS_post-cat"/>
</dbReference>
<dbReference type="Proteomes" id="UP000000663">
    <property type="component" value="Chromosome"/>
</dbReference>
<evidence type="ECO:0000259" key="5">
    <source>
        <dbReference type="PROSITE" id="PS50991"/>
    </source>
</evidence>
<dbReference type="EMBL" id="AM114193">
    <property type="protein sequence ID" value="CAJ36992.1"/>
    <property type="molecule type" value="Genomic_DNA"/>
</dbReference>
<dbReference type="InterPro" id="IPR002034">
    <property type="entry name" value="AIPM/Hcit_synth_CS"/>
</dbReference>
<dbReference type="GO" id="GO:0003852">
    <property type="term" value="F:2-isopropylmalate synthase activity"/>
    <property type="evidence" value="ECO:0007669"/>
    <property type="project" value="UniProtKB-EC"/>
</dbReference>
<dbReference type="eggNOG" id="arCOG02093">
    <property type="taxonomic scope" value="Archaea"/>
</dbReference>